<dbReference type="GO" id="GO:0046872">
    <property type="term" value="F:metal ion binding"/>
    <property type="evidence" value="ECO:0007669"/>
    <property type="project" value="UniProtKB-KW"/>
</dbReference>
<evidence type="ECO:0000256" key="4">
    <source>
        <dbReference type="ARBA" id="ARBA00023004"/>
    </source>
</evidence>
<keyword evidence="4" id="KW-0408">Iron</keyword>
<dbReference type="STRING" id="198616.SAMN05216193_113114"/>
<dbReference type="Gene3D" id="1.20.120.520">
    <property type="entry name" value="nmb1532 protein domain like"/>
    <property type="match status" value="1"/>
</dbReference>
<dbReference type="InterPro" id="IPR019903">
    <property type="entry name" value="RIC_family"/>
</dbReference>
<dbReference type="EMBL" id="FNIJ01000013">
    <property type="protein sequence ID" value="SDO61320.1"/>
    <property type="molecule type" value="Genomic_DNA"/>
</dbReference>
<evidence type="ECO:0000256" key="1">
    <source>
        <dbReference type="ARBA" id="ARBA00004496"/>
    </source>
</evidence>
<feature type="domain" description="Hemerythrin-like" evidence="5">
    <location>
        <begin position="82"/>
        <end position="220"/>
    </location>
</feature>
<evidence type="ECO:0000256" key="2">
    <source>
        <dbReference type="ARBA" id="ARBA00022490"/>
    </source>
</evidence>
<keyword evidence="3" id="KW-0479">Metal-binding</keyword>
<dbReference type="CDD" id="cd12108">
    <property type="entry name" value="Hr-like"/>
    <property type="match status" value="1"/>
</dbReference>
<organism evidence="6 7">
    <name type="scientific">Pseudomonas jinjuensis</name>
    <dbReference type="NCBI Taxonomy" id="198616"/>
    <lineage>
        <taxon>Bacteria</taxon>
        <taxon>Pseudomonadati</taxon>
        <taxon>Pseudomonadota</taxon>
        <taxon>Gammaproteobacteria</taxon>
        <taxon>Pseudomonadales</taxon>
        <taxon>Pseudomonadaceae</taxon>
        <taxon>Pseudomonas</taxon>
    </lineage>
</organism>
<dbReference type="PANTHER" id="PTHR36438">
    <property type="entry name" value="IRON-SULFUR CLUSTER REPAIR PROTEIN YTFE"/>
    <property type="match status" value="1"/>
</dbReference>
<dbReference type="Pfam" id="PF04405">
    <property type="entry name" value="ScdA_N"/>
    <property type="match status" value="1"/>
</dbReference>
<dbReference type="Proteomes" id="UP000242957">
    <property type="component" value="Unassembled WGS sequence"/>
</dbReference>
<reference evidence="7" key="1">
    <citation type="submission" date="2016-10" db="EMBL/GenBank/DDBJ databases">
        <authorList>
            <person name="Varghese N."/>
            <person name="Submissions S."/>
        </authorList>
    </citation>
    <scope>NUCLEOTIDE SEQUENCE [LARGE SCALE GENOMIC DNA]</scope>
    <source>
        <strain evidence="7">JCM 21621</strain>
    </source>
</reference>
<dbReference type="PANTHER" id="PTHR36438:SF1">
    <property type="entry name" value="IRON-SULFUR CLUSTER REPAIR PROTEIN YTFE"/>
    <property type="match status" value="1"/>
</dbReference>
<dbReference type="OrthoDB" id="9797132at2"/>
<accession>A0A1H0L000</accession>
<sequence length="227" mass="25765">MTDNLIERTLSDLAFSLPGSTALFHDYQLDFCCTGQRSLREAASEQGLDAQRIADELRALPPANEQSCGWVDWRLASNDQLIDHILDRYHKVHREQLPALIPLAERVETTHAAHPQCPVGLTAHLKKIQEELEWHMCKEESVLFPWLRQGIPLAQVQGPIGVMRHEHDEHSQSLAVLADLTEGLTVPSDGCNSWRRLYAGLEELRRDLMQHIHLENNLLFLGANHPT</sequence>
<dbReference type="NCBIfam" id="TIGR03652">
    <property type="entry name" value="FeS_repair_RIC"/>
    <property type="match status" value="1"/>
</dbReference>
<proteinExistence type="predicted"/>
<dbReference type="NCBIfam" id="NF008221">
    <property type="entry name" value="PRK10992.1"/>
    <property type="match status" value="1"/>
</dbReference>
<dbReference type="InterPro" id="IPR012312">
    <property type="entry name" value="Hemerythrin-like"/>
</dbReference>
<keyword evidence="7" id="KW-1185">Reference proteome</keyword>
<evidence type="ECO:0000256" key="3">
    <source>
        <dbReference type="ARBA" id="ARBA00022723"/>
    </source>
</evidence>
<dbReference type="RefSeq" id="WP_084311984.1">
    <property type="nucleotide sequence ID" value="NZ_FNIJ01000013.1"/>
</dbReference>
<name>A0A1H0L000_9PSED</name>
<evidence type="ECO:0000313" key="7">
    <source>
        <dbReference type="Proteomes" id="UP000242957"/>
    </source>
</evidence>
<dbReference type="AlphaFoldDB" id="A0A1H0L000"/>
<keyword evidence="2" id="KW-0963">Cytoplasm</keyword>
<protein>
    <submittedName>
        <fullName evidence="6">Regulator of cell morphogenesis and NO signaling</fullName>
    </submittedName>
</protein>
<evidence type="ECO:0000259" key="5">
    <source>
        <dbReference type="Pfam" id="PF01814"/>
    </source>
</evidence>
<dbReference type="GO" id="GO:0005737">
    <property type="term" value="C:cytoplasm"/>
    <property type="evidence" value="ECO:0007669"/>
    <property type="project" value="UniProtKB-SubCell"/>
</dbReference>
<comment type="subcellular location">
    <subcellularLocation>
        <location evidence="1">Cytoplasm</location>
    </subcellularLocation>
</comment>
<dbReference type="Pfam" id="PF01814">
    <property type="entry name" value="Hemerythrin"/>
    <property type="match status" value="1"/>
</dbReference>
<evidence type="ECO:0000313" key="6">
    <source>
        <dbReference type="EMBL" id="SDO61320.1"/>
    </source>
</evidence>
<gene>
    <name evidence="6" type="ORF">SAMN05216193_113114</name>
</gene>